<evidence type="ECO:0008006" key="16">
    <source>
        <dbReference type="Google" id="ProtNLM"/>
    </source>
</evidence>
<dbReference type="Gene3D" id="1.20.1440.210">
    <property type="match status" value="1"/>
</dbReference>
<dbReference type="Pfam" id="PF00672">
    <property type="entry name" value="HAMP"/>
    <property type="match status" value="1"/>
</dbReference>
<dbReference type="Gene3D" id="1.10.287.950">
    <property type="entry name" value="Methyl-accepting chemotaxis protein"/>
    <property type="match status" value="1"/>
</dbReference>
<evidence type="ECO:0000256" key="9">
    <source>
        <dbReference type="ARBA" id="ARBA00029447"/>
    </source>
</evidence>
<keyword evidence="5 11" id="KW-0812">Transmembrane</keyword>
<dbReference type="PROSITE" id="PS50885">
    <property type="entry name" value="HAMP"/>
    <property type="match status" value="1"/>
</dbReference>
<keyword evidence="6 11" id="KW-1133">Transmembrane helix</keyword>
<dbReference type="CDD" id="cd11386">
    <property type="entry name" value="MCP_signal"/>
    <property type="match status" value="1"/>
</dbReference>
<evidence type="ECO:0000256" key="5">
    <source>
        <dbReference type="ARBA" id="ARBA00022692"/>
    </source>
</evidence>
<evidence type="ECO:0000256" key="10">
    <source>
        <dbReference type="PROSITE-ProRule" id="PRU00284"/>
    </source>
</evidence>
<dbReference type="PANTHER" id="PTHR32089">
    <property type="entry name" value="METHYL-ACCEPTING CHEMOTAXIS PROTEIN MCPB"/>
    <property type="match status" value="1"/>
</dbReference>
<dbReference type="PROSITE" id="PS50111">
    <property type="entry name" value="CHEMOTAXIS_TRANSDUC_2"/>
    <property type="match status" value="1"/>
</dbReference>
<evidence type="ECO:0000256" key="1">
    <source>
        <dbReference type="ARBA" id="ARBA00004651"/>
    </source>
</evidence>
<protein>
    <recommendedName>
        <fullName evidence="16">Methyl-accepting chemotaxis protein</fullName>
    </recommendedName>
</protein>
<evidence type="ECO:0000259" key="13">
    <source>
        <dbReference type="PROSITE" id="PS50885"/>
    </source>
</evidence>
<evidence type="ECO:0000256" key="4">
    <source>
        <dbReference type="ARBA" id="ARBA00022500"/>
    </source>
</evidence>
<evidence type="ECO:0000256" key="8">
    <source>
        <dbReference type="ARBA" id="ARBA00023224"/>
    </source>
</evidence>
<dbReference type="FunFam" id="1.10.287.950:FF:000001">
    <property type="entry name" value="Methyl-accepting chemotaxis sensory transducer"/>
    <property type="match status" value="1"/>
</dbReference>
<keyword evidence="8 10" id="KW-0807">Transducer</keyword>
<feature type="domain" description="Methyl-accepting transducer" evidence="12">
    <location>
        <begin position="367"/>
        <end position="603"/>
    </location>
</feature>
<dbReference type="SMART" id="SM00283">
    <property type="entry name" value="MA"/>
    <property type="match status" value="1"/>
</dbReference>
<comment type="similarity">
    <text evidence="9">Belongs to the methyl-accepting chemotaxis (MCP) protein family.</text>
</comment>
<dbReference type="EMBL" id="CABVII010000004">
    <property type="protein sequence ID" value="VVO66775.1"/>
    <property type="molecule type" value="Genomic_DNA"/>
</dbReference>
<dbReference type="AlphaFoldDB" id="A0A5E7HRW5"/>
<keyword evidence="3" id="KW-0488">Methylation</keyword>
<organism evidence="14 15">
    <name type="scientific">Pseudomonas fluorescens</name>
    <dbReference type="NCBI Taxonomy" id="294"/>
    <lineage>
        <taxon>Bacteria</taxon>
        <taxon>Pseudomonadati</taxon>
        <taxon>Pseudomonadota</taxon>
        <taxon>Gammaproteobacteria</taxon>
        <taxon>Pseudomonadales</taxon>
        <taxon>Pseudomonadaceae</taxon>
        <taxon>Pseudomonas</taxon>
    </lineage>
</organism>
<dbReference type="OrthoDB" id="2489132at2"/>
<keyword evidence="4" id="KW-0145">Chemotaxis</keyword>
<evidence type="ECO:0000256" key="7">
    <source>
        <dbReference type="ARBA" id="ARBA00023136"/>
    </source>
</evidence>
<keyword evidence="7 11" id="KW-0472">Membrane</keyword>
<evidence type="ECO:0000259" key="12">
    <source>
        <dbReference type="PROSITE" id="PS50111"/>
    </source>
</evidence>
<dbReference type="Proteomes" id="UP000385207">
    <property type="component" value="Unassembled WGS sequence"/>
</dbReference>
<accession>A0A5E7HRW5</accession>
<dbReference type="PANTHER" id="PTHR32089:SF120">
    <property type="entry name" value="METHYL-ACCEPTING CHEMOTAXIS PROTEIN TLPQ"/>
    <property type="match status" value="1"/>
</dbReference>
<dbReference type="GO" id="GO:0005886">
    <property type="term" value="C:plasma membrane"/>
    <property type="evidence" value="ECO:0007669"/>
    <property type="project" value="UniProtKB-SubCell"/>
</dbReference>
<name>A0A5E7HRW5_PSEFL</name>
<proteinExistence type="inferred from homology"/>
<comment type="subcellular location">
    <subcellularLocation>
        <location evidence="1">Cell membrane</location>
        <topology evidence="1">Multi-pass membrane protein</topology>
    </subcellularLocation>
</comment>
<evidence type="ECO:0000256" key="6">
    <source>
        <dbReference type="ARBA" id="ARBA00022989"/>
    </source>
</evidence>
<feature type="transmembrane region" description="Helical" evidence="11">
    <location>
        <begin position="289"/>
        <end position="307"/>
    </location>
</feature>
<dbReference type="Pfam" id="PF00015">
    <property type="entry name" value="MCPsignal"/>
    <property type="match status" value="1"/>
</dbReference>
<evidence type="ECO:0000256" key="3">
    <source>
        <dbReference type="ARBA" id="ARBA00022481"/>
    </source>
</evidence>
<dbReference type="SMART" id="SM01358">
    <property type="entry name" value="HBM"/>
    <property type="match status" value="1"/>
</dbReference>
<evidence type="ECO:0000313" key="15">
    <source>
        <dbReference type="Proteomes" id="UP000385207"/>
    </source>
</evidence>
<dbReference type="SUPFAM" id="SSF58104">
    <property type="entry name" value="Methyl-accepting chemotaxis protein (MCP) signaling domain"/>
    <property type="match status" value="1"/>
</dbReference>
<evidence type="ECO:0000313" key="14">
    <source>
        <dbReference type="EMBL" id="VVO66775.1"/>
    </source>
</evidence>
<dbReference type="GO" id="GO:0007165">
    <property type="term" value="P:signal transduction"/>
    <property type="evidence" value="ECO:0007669"/>
    <property type="project" value="UniProtKB-KW"/>
</dbReference>
<dbReference type="GO" id="GO:0006935">
    <property type="term" value="P:chemotaxis"/>
    <property type="evidence" value="ECO:0007669"/>
    <property type="project" value="UniProtKB-KW"/>
</dbReference>
<evidence type="ECO:0000256" key="11">
    <source>
        <dbReference type="SAM" id="Phobius"/>
    </source>
</evidence>
<feature type="domain" description="HAMP" evidence="13">
    <location>
        <begin position="309"/>
        <end position="362"/>
    </location>
</feature>
<dbReference type="CDD" id="cd06225">
    <property type="entry name" value="HAMP"/>
    <property type="match status" value="1"/>
</dbReference>
<evidence type="ECO:0000256" key="2">
    <source>
        <dbReference type="ARBA" id="ARBA00022475"/>
    </source>
</evidence>
<dbReference type="SMART" id="SM00304">
    <property type="entry name" value="HAMP"/>
    <property type="match status" value="1"/>
</dbReference>
<keyword evidence="2" id="KW-1003">Cell membrane</keyword>
<gene>
    <name evidence="14" type="ORF">PS862_01114</name>
</gene>
<dbReference type="InterPro" id="IPR032255">
    <property type="entry name" value="HBM"/>
</dbReference>
<dbReference type="InterPro" id="IPR003660">
    <property type="entry name" value="HAMP_dom"/>
</dbReference>
<reference evidence="14 15" key="1">
    <citation type="submission" date="2019-09" db="EMBL/GenBank/DDBJ databases">
        <authorList>
            <person name="Chandra G."/>
            <person name="Truman W A."/>
        </authorList>
    </citation>
    <scope>NUCLEOTIDE SEQUENCE [LARGE SCALE GENOMIC DNA]</scope>
    <source>
        <strain evidence="14">PS862</strain>
    </source>
</reference>
<sequence length="639" mass="68398">MSMFGNLSVGCKLSLGFGIVLLLTLGVAATAFNSLNLLQKRSEILRSESATQAHVLKARIAEKTFAQDLAPATADMVRQAIDLLGLQLDSNGAPLTSNLRQASSAYLQQFLHYADALRLSRDARLRMQSRAAAAGDSFSAVILDQIDSLAVALDQGQTLEAGQLELLEQAAALRDKLARVRDSELYYSIENEEQRRSDWETNMSDVLSAIGNLSLRLGNQSEASLQSAQTSLADYRQAFEQFAASREQAARGSQEMNVESERLTALLADSELAQAENILADSHHAYKQLGLITLLALGLGIGAGLLIRQLILQPLRQTVVLAKRVAAGDLSAPPVLMERRDELGQLLATVSGMLESLRGLVSRIGSGISELNGTADSLVAVIERYSRGVEQQRQETEQAATAMQQMAATSQEVTRNVCEASAAVSEADGQAREGDELVRLAGVRVDRLAEEMTDCAGAMQSLLLESRAIGSVLDVINAVAKQTNLLALNAAIEAARAGEHGRGFAVVADEVRGLALRTQSSTVEIEALIARLQQGAERTAERLQGSHGLTDETVQLVGQASEALASITRAVSRIEQMNQQISVAAQQQSFAAEAISGSMDRLRSIAEVTAGESHLLHDSTRALQQVGKELTSSVGHLRT</sequence>
<dbReference type="InterPro" id="IPR004089">
    <property type="entry name" value="MCPsignal_dom"/>
</dbReference>